<dbReference type="InterPro" id="IPR015996">
    <property type="entry name" value="UCP028451"/>
</dbReference>
<name>A0AAN5AIQ8_9BACT</name>
<dbReference type="PANTHER" id="PTHR36452:SF1">
    <property type="entry name" value="DUF2461 DOMAIN-CONTAINING PROTEIN"/>
    <property type="match status" value="1"/>
</dbReference>
<dbReference type="NCBIfam" id="TIGR02453">
    <property type="entry name" value="TIGR02453 family protein"/>
    <property type="match status" value="1"/>
</dbReference>
<reference evidence="1 2" key="1">
    <citation type="submission" date="2021-12" db="EMBL/GenBank/DDBJ databases">
        <title>Genome sequencing of bacteria with rrn-lacking chromosome and rrn-plasmid.</title>
        <authorList>
            <person name="Anda M."/>
            <person name="Iwasaki W."/>
        </authorList>
    </citation>
    <scope>NUCLEOTIDE SEQUENCE [LARGE SCALE GENOMIC DNA]</scope>
    <source>
        <strain evidence="1 2">NBRC 15940</strain>
    </source>
</reference>
<dbReference type="AlphaFoldDB" id="A0AAN5AIQ8"/>
<dbReference type="PIRSF" id="PIRSF028451">
    <property type="entry name" value="UCP028451"/>
    <property type="match status" value="1"/>
</dbReference>
<comment type="caution">
    <text evidence="1">The sequence shown here is derived from an EMBL/GenBank/DDBJ whole genome shotgun (WGS) entry which is preliminary data.</text>
</comment>
<evidence type="ECO:0000313" key="1">
    <source>
        <dbReference type="EMBL" id="GJM60102.1"/>
    </source>
</evidence>
<keyword evidence="2" id="KW-1185">Reference proteome</keyword>
<dbReference type="RefSeq" id="WP_338235969.1">
    <property type="nucleotide sequence ID" value="NZ_BQKE01000001.1"/>
</dbReference>
<gene>
    <name evidence="1" type="ORF">PEDI_06540</name>
</gene>
<accession>A0AAN5AIQ8</accession>
<dbReference type="Proteomes" id="UP001310022">
    <property type="component" value="Unassembled WGS sequence"/>
</dbReference>
<dbReference type="PANTHER" id="PTHR36452">
    <property type="entry name" value="CHROMOSOME 12, WHOLE GENOME SHOTGUN SEQUENCE"/>
    <property type="match status" value="1"/>
</dbReference>
<dbReference type="InterPro" id="IPR012808">
    <property type="entry name" value="CHP02453"/>
</dbReference>
<evidence type="ECO:0000313" key="2">
    <source>
        <dbReference type="Proteomes" id="UP001310022"/>
    </source>
</evidence>
<sequence>MISQSTFDFINELKTNNNREWFNEHKPKYQKALAEFVDLMGQMIAIASEFDPIVGQQEAKKSVFRIYRDIRFSKDKRPYKEHFGGWLSGNPKSDRAGYYIHLEPGKCMIAGGVWQPQSPRLKSIREEISYNGEQFKSIVEAPAFKKMFGNLQGNELKTAPKGYDKADPLIEYLRKKDFLAIHYLKDEDFMDDKIVSKAKKIFEGIAPLNAFLNEPFDNGE</sequence>
<organism evidence="1 2">
    <name type="scientific">Persicobacter diffluens</name>
    <dbReference type="NCBI Taxonomy" id="981"/>
    <lineage>
        <taxon>Bacteria</taxon>
        <taxon>Pseudomonadati</taxon>
        <taxon>Bacteroidota</taxon>
        <taxon>Cytophagia</taxon>
        <taxon>Cytophagales</taxon>
        <taxon>Persicobacteraceae</taxon>
        <taxon>Persicobacter</taxon>
    </lineage>
</organism>
<dbReference type="EMBL" id="BQKE01000001">
    <property type="protein sequence ID" value="GJM60102.1"/>
    <property type="molecule type" value="Genomic_DNA"/>
</dbReference>
<proteinExistence type="predicted"/>
<dbReference type="Pfam" id="PF09365">
    <property type="entry name" value="DUF2461"/>
    <property type="match status" value="1"/>
</dbReference>
<protein>
    <submittedName>
        <fullName evidence="1">TIGR02453 family protein</fullName>
    </submittedName>
</protein>